<accession>A0A117SYI4</accession>
<dbReference type="InterPro" id="IPR013785">
    <property type="entry name" value="Aldolase_TIM"/>
</dbReference>
<dbReference type="InterPro" id="IPR036112">
    <property type="entry name" value="ComA_synth_sf"/>
</dbReference>
<dbReference type="PANTHER" id="PTHR48413:SF1">
    <property type="entry name" value="PROTEIN HEAT-STRESS-ASSOCIATED 32"/>
    <property type="match status" value="1"/>
</dbReference>
<gene>
    <name evidence="2" type="ORF">ATW55_07155</name>
</gene>
<dbReference type="SUPFAM" id="SSF102110">
    <property type="entry name" value="(2r)-phospho-3-sulfolactate synthase ComA"/>
    <property type="match status" value="1"/>
</dbReference>
<dbReference type="Pfam" id="PF02679">
    <property type="entry name" value="ComA"/>
    <property type="match status" value="1"/>
</dbReference>
<dbReference type="AlphaFoldDB" id="A0A117SYI4"/>
<dbReference type="InterPro" id="IPR003830">
    <property type="entry name" value="ComA_synth"/>
</dbReference>
<organism evidence="2 3">
    <name type="scientific">Ferroacidibacillus organovorans</name>
    <dbReference type="NCBI Taxonomy" id="1765683"/>
    <lineage>
        <taxon>Bacteria</taxon>
        <taxon>Bacillati</taxon>
        <taxon>Bacillota</taxon>
        <taxon>Bacilli</taxon>
        <taxon>Bacillales</taxon>
        <taxon>Alicyclobacillaceae</taxon>
        <taxon>Ferroacidibacillus</taxon>
    </lineage>
</organism>
<dbReference type="PANTHER" id="PTHR48413">
    <property type="match status" value="1"/>
</dbReference>
<reference evidence="2 3" key="1">
    <citation type="submission" date="2015-12" db="EMBL/GenBank/DDBJ databases">
        <title>Draft genome sequence of Acidibacillus ferrooxidans ITV001, isolated from a chalcopyrite acid mine drainage site in Brazil.</title>
        <authorList>
            <person name="Dall'Agnol H."/>
            <person name="Nancucheo I."/>
            <person name="Johnson B."/>
            <person name="Oliveira R."/>
            <person name="Leite L."/>
            <person name="Pylro V."/>
            <person name="Nunes G.L."/>
            <person name="Tzotzos G."/>
            <person name="Fernandes G.R."/>
            <person name="Dutra J."/>
            <person name="Orellana S.C."/>
            <person name="Oliveira G."/>
        </authorList>
    </citation>
    <scope>NUCLEOTIDE SEQUENCE [LARGE SCALE GENOMIC DNA]</scope>
    <source>
        <strain evidence="3">ITV01</strain>
    </source>
</reference>
<keyword evidence="3" id="KW-1185">Reference proteome</keyword>
<name>A0A117SYI4_9BACL</name>
<dbReference type="Gene3D" id="3.20.20.70">
    <property type="entry name" value="Aldolase class I"/>
    <property type="match status" value="1"/>
</dbReference>
<comment type="similarity">
    <text evidence="1">Belongs to the phosphosulfolactate synthase family.</text>
</comment>
<dbReference type="EMBL" id="LPVJ01000007">
    <property type="protein sequence ID" value="KUO96996.1"/>
    <property type="molecule type" value="Genomic_DNA"/>
</dbReference>
<evidence type="ECO:0000313" key="2">
    <source>
        <dbReference type="EMBL" id="KUO96996.1"/>
    </source>
</evidence>
<sequence length="260" mass="29941">MTVIYETLLRLPARSAKPREDGLTIVIDNGVPTQYFQDVMQSMGHLIDFVKFGWGTSLVTRDLEVKLHALREHQIDFFFGGTLFEKYYMQRQLDDYHSLCQSVGCRYVEISNGTVGLSNRDKASWIREFAQQFRVFSEVGYKDTEKSINLRPAKWIEYIHEDLEAGAWKVITEARETGTAGIVRPDGELRFGLMEEIFDAVDPRRMVYEAPNKTLQTYFISRLGPEVNLANISVHDPIPLETLRMGLRSDTLMLFEENDA</sequence>
<protein>
    <submittedName>
        <fullName evidence="2">Phosphosulfolactate synthase</fullName>
    </submittedName>
</protein>
<evidence type="ECO:0000313" key="3">
    <source>
        <dbReference type="Proteomes" id="UP000053557"/>
    </source>
</evidence>
<dbReference type="Proteomes" id="UP000053557">
    <property type="component" value="Unassembled WGS sequence"/>
</dbReference>
<evidence type="ECO:0000256" key="1">
    <source>
        <dbReference type="ARBA" id="ARBA00010424"/>
    </source>
</evidence>
<proteinExistence type="inferred from homology"/>
<comment type="caution">
    <text evidence="2">The sequence shown here is derived from an EMBL/GenBank/DDBJ whole genome shotgun (WGS) entry which is preliminary data.</text>
</comment>